<dbReference type="AlphaFoldDB" id="A0A835NI00"/>
<reference evidence="3 4" key="2">
    <citation type="journal article" date="2021" name="J. Hered.">
        <title>Feather Gene Expression Elucidates the Developmental Basis of Plumage Iridescence in African Starlings.</title>
        <authorList>
            <person name="Rubenstein D.R."/>
            <person name="Corvelo A."/>
            <person name="MacManes M.D."/>
            <person name="Maia R."/>
            <person name="Narzisi G."/>
            <person name="Rousaki A."/>
            <person name="Vandenabeele P."/>
            <person name="Shawkey M.D."/>
            <person name="Solomon J."/>
        </authorList>
    </citation>
    <scope>NUCLEOTIDE SEQUENCE [LARGE SCALE GENOMIC DNA]</scope>
    <source>
        <strain evidence="3">SS15</strain>
    </source>
</reference>
<feature type="region of interest" description="Disordered" evidence="1">
    <location>
        <begin position="1"/>
        <end position="28"/>
    </location>
</feature>
<gene>
    <name evidence="3" type="ORF">IHE44_0010084</name>
    <name evidence="2" type="ORF">IHE44_006017</name>
</gene>
<proteinExistence type="predicted"/>
<comment type="caution">
    <text evidence="2">The sequence shown here is derived from an EMBL/GenBank/DDBJ whole genome shotgun (WGS) entry which is preliminary data.</text>
</comment>
<evidence type="ECO:0000313" key="2">
    <source>
        <dbReference type="EMBL" id="KAG0115448.1"/>
    </source>
</evidence>
<dbReference type="Proteomes" id="UP000618051">
    <property type="component" value="Unassembled WGS sequence"/>
</dbReference>
<dbReference type="EMBL" id="JADDUC010000224">
    <property type="protein sequence ID" value="KAG0115448.1"/>
    <property type="molecule type" value="Genomic_DNA"/>
</dbReference>
<keyword evidence="4" id="KW-1185">Reference proteome</keyword>
<feature type="compositionally biased region" description="Basic and acidic residues" evidence="1">
    <location>
        <begin position="12"/>
        <end position="21"/>
    </location>
</feature>
<sequence length="75" mass="8324">MNNLVSVLGGERSSERKESPDKAWSGSNTAECLCTSPYLPEELPNTNLLSSELHCEQQERAQSFGKHSTCWESAH</sequence>
<organism evidence="2">
    <name type="scientific">Lamprotornis superbus</name>
    <dbReference type="NCBI Taxonomy" id="245042"/>
    <lineage>
        <taxon>Eukaryota</taxon>
        <taxon>Metazoa</taxon>
        <taxon>Chordata</taxon>
        <taxon>Craniata</taxon>
        <taxon>Vertebrata</taxon>
        <taxon>Euteleostomi</taxon>
        <taxon>Archelosauria</taxon>
        <taxon>Archosauria</taxon>
        <taxon>Dinosauria</taxon>
        <taxon>Saurischia</taxon>
        <taxon>Theropoda</taxon>
        <taxon>Coelurosauria</taxon>
        <taxon>Aves</taxon>
        <taxon>Neognathae</taxon>
        <taxon>Neoaves</taxon>
        <taxon>Telluraves</taxon>
        <taxon>Australaves</taxon>
        <taxon>Passeriformes</taxon>
        <taxon>Sturnidae</taxon>
        <taxon>Lamprotornis</taxon>
    </lineage>
</organism>
<accession>A0A835NI00</accession>
<evidence type="ECO:0000256" key="1">
    <source>
        <dbReference type="SAM" id="MobiDB-lite"/>
    </source>
</evidence>
<protein>
    <submittedName>
        <fullName evidence="2">Uncharacterized protein</fullName>
    </submittedName>
</protein>
<dbReference type="EMBL" id="JADDUC020000030">
    <property type="protein sequence ID" value="KAI1230615.1"/>
    <property type="molecule type" value="Genomic_DNA"/>
</dbReference>
<evidence type="ECO:0000313" key="4">
    <source>
        <dbReference type="Proteomes" id="UP000618051"/>
    </source>
</evidence>
<evidence type="ECO:0000313" key="3">
    <source>
        <dbReference type="EMBL" id="KAI1230615.1"/>
    </source>
</evidence>
<reference evidence="2" key="1">
    <citation type="submission" date="2020-10" db="EMBL/GenBank/DDBJ databases">
        <title>Feather gene expression reveals the developmental basis of iridescence in African starlings.</title>
        <authorList>
            <person name="Rubenstein D.R."/>
        </authorList>
    </citation>
    <scope>NUCLEOTIDE SEQUENCE</scope>
    <source>
        <strain evidence="2">SS15</strain>
        <tissue evidence="2">Liver</tissue>
    </source>
</reference>
<reference evidence="3" key="3">
    <citation type="submission" date="2022-01" db="EMBL/GenBank/DDBJ databases">
        <authorList>
            <person name="Rubenstein D.R."/>
        </authorList>
    </citation>
    <scope>NUCLEOTIDE SEQUENCE</scope>
    <source>
        <strain evidence="3">SS15</strain>
        <tissue evidence="3">Liver</tissue>
    </source>
</reference>
<name>A0A835NI00_9PASS</name>